<dbReference type="Proteomes" id="UP000319576">
    <property type="component" value="Chromosome"/>
</dbReference>
<dbReference type="Gene3D" id="3.40.50.11010">
    <property type="match status" value="1"/>
</dbReference>
<proteinExistence type="predicted"/>
<sequence>MLCFSHDWTGDPLSKTHLMRLLARNNRVLWVNSIGYRSPSLANKRDLGRIVTKLRAVAEPVREVEPNLFVFSPLVIPSWGNSLLRRLNARLLRWQVRRAMRKLRFRRPVNWVFNPAAGILAGRLGEERVVYYCVDEYTAFKGVDTASLAAIERDLIAKADLVVVSAEKLLASKKAPHAPTILVRHGVDFDHFAKALRPDTPVPAEVANLPRPVIGYFGLIADDWVDIPLLVHVARNFPTGSLVLLGKVTMDVSALAREPNIHLLGRKPYADLPGYSKAFDAAVIPFPVTEVTLNANPLKAREYLAAGLPVVSTDIPEVRVLPQCRIGRSPEEFVAELRAALATPGPQAAISESVRGEGWDARLAEVERHLVPILSGPAPRSA</sequence>
<evidence type="ECO:0000313" key="2">
    <source>
        <dbReference type="Proteomes" id="UP000319576"/>
    </source>
</evidence>
<dbReference type="Gene3D" id="3.40.50.2000">
    <property type="entry name" value="Glycogen Phosphorylase B"/>
    <property type="match status" value="1"/>
</dbReference>
<gene>
    <name evidence="1" type="primary">tuaH_2</name>
    <name evidence="1" type="ORF">ETAA1_61680</name>
</gene>
<dbReference type="KEGG" id="uli:ETAA1_61680"/>
<dbReference type="GO" id="GO:0016757">
    <property type="term" value="F:glycosyltransferase activity"/>
    <property type="evidence" value="ECO:0007669"/>
    <property type="project" value="UniProtKB-KW"/>
</dbReference>
<dbReference type="AlphaFoldDB" id="A0A517Y3A0"/>
<dbReference type="Pfam" id="PF13692">
    <property type="entry name" value="Glyco_trans_1_4"/>
    <property type="match status" value="1"/>
</dbReference>
<keyword evidence="2" id="KW-1185">Reference proteome</keyword>
<accession>A0A517Y3A0</accession>
<evidence type="ECO:0000313" key="1">
    <source>
        <dbReference type="EMBL" id="QDU24154.1"/>
    </source>
</evidence>
<reference evidence="1 2" key="1">
    <citation type="submission" date="2019-02" db="EMBL/GenBank/DDBJ databases">
        <title>Deep-cultivation of Planctomycetes and their phenomic and genomic characterization uncovers novel biology.</title>
        <authorList>
            <person name="Wiegand S."/>
            <person name="Jogler M."/>
            <person name="Boedeker C."/>
            <person name="Pinto D."/>
            <person name="Vollmers J."/>
            <person name="Rivas-Marin E."/>
            <person name="Kohn T."/>
            <person name="Peeters S.H."/>
            <person name="Heuer A."/>
            <person name="Rast P."/>
            <person name="Oberbeckmann S."/>
            <person name="Bunk B."/>
            <person name="Jeske O."/>
            <person name="Meyerdierks A."/>
            <person name="Storesund J.E."/>
            <person name="Kallscheuer N."/>
            <person name="Luecker S."/>
            <person name="Lage O.M."/>
            <person name="Pohl T."/>
            <person name="Merkel B.J."/>
            <person name="Hornburger P."/>
            <person name="Mueller R.-W."/>
            <person name="Bruemmer F."/>
            <person name="Labrenz M."/>
            <person name="Spormann A.M."/>
            <person name="Op den Camp H."/>
            <person name="Overmann J."/>
            <person name="Amann R."/>
            <person name="Jetten M.S.M."/>
            <person name="Mascher T."/>
            <person name="Medema M.H."/>
            <person name="Devos D.P."/>
            <person name="Kaster A.-K."/>
            <person name="Ovreas L."/>
            <person name="Rohde M."/>
            <person name="Galperin M.Y."/>
            <person name="Jogler C."/>
        </authorList>
    </citation>
    <scope>NUCLEOTIDE SEQUENCE [LARGE SCALE GENOMIC DNA]</scope>
    <source>
        <strain evidence="1 2">ETA_A1</strain>
    </source>
</reference>
<keyword evidence="1" id="KW-0808">Transferase</keyword>
<dbReference type="SUPFAM" id="SSF53756">
    <property type="entry name" value="UDP-Glycosyltransferase/glycogen phosphorylase"/>
    <property type="match status" value="1"/>
</dbReference>
<name>A0A517Y3A0_9BACT</name>
<protein>
    <submittedName>
        <fullName evidence="1">Teichuronic acid biosynthesis glycosyltransferase TuaH</fullName>
        <ecNumber evidence="1">2.4.-.-</ecNumber>
    </submittedName>
</protein>
<keyword evidence="1" id="KW-0328">Glycosyltransferase</keyword>
<organism evidence="1 2">
    <name type="scientific">Urbifossiella limnaea</name>
    <dbReference type="NCBI Taxonomy" id="2528023"/>
    <lineage>
        <taxon>Bacteria</taxon>
        <taxon>Pseudomonadati</taxon>
        <taxon>Planctomycetota</taxon>
        <taxon>Planctomycetia</taxon>
        <taxon>Gemmatales</taxon>
        <taxon>Gemmataceae</taxon>
        <taxon>Urbifossiella</taxon>
    </lineage>
</organism>
<dbReference type="EC" id="2.4.-.-" evidence="1"/>
<dbReference type="EMBL" id="CP036273">
    <property type="protein sequence ID" value="QDU24154.1"/>
    <property type="molecule type" value="Genomic_DNA"/>
</dbReference>